<sequence>MIRFLVLVGYLEMTMYLQLTGKLDQYINSHYTYLTYMSMVLAFILAIVQLTIWMRRLKVHSHLSGKIAKLTSPLILAIPVMVALFIPTVTLDSTTVSAKGYYFPTASGSDPSGVSEDGQRVQYLKPDTSLYFTSSTYSKEMQKSLEKYQGTGTLKITSETYMEIMELIYLYPSEFVGRDIEYVGFVYNDPVDNADFFAFRFGVIHCIADSGVYGLMIKDADQTYSDNTWVKVKGQIVVEYNQNLQQTLPVLHVTDCQQVNQPDNAYVYRVF</sequence>
<dbReference type="NCBIfam" id="TIGR03943">
    <property type="entry name" value="TIGR03943 family putative permease subunit"/>
    <property type="match status" value="1"/>
</dbReference>
<evidence type="ECO:0000259" key="3">
    <source>
        <dbReference type="Pfam" id="PF21537"/>
    </source>
</evidence>
<feature type="domain" description="DUF1980" evidence="2">
    <location>
        <begin position="2"/>
        <end position="101"/>
    </location>
</feature>
<gene>
    <name evidence="4" type="ORF">ACFORF_08960</name>
</gene>
<accession>A0ABV8CXY4</accession>
<dbReference type="InterPro" id="IPR015402">
    <property type="entry name" value="DUF1980"/>
</dbReference>
<proteinExistence type="predicted"/>
<keyword evidence="1" id="KW-0812">Transmembrane</keyword>
<evidence type="ECO:0000259" key="2">
    <source>
        <dbReference type="Pfam" id="PF09323"/>
    </source>
</evidence>
<dbReference type="Pfam" id="PF21537">
    <property type="entry name" value="DUF1980_C"/>
    <property type="match status" value="1"/>
</dbReference>
<dbReference type="EMBL" id="JBHRZV010000051">
    <property type="protein sequence ID" value="MFC3928686.1"/>
    <property type="molecule type" value="Genomic_DNA"/>
</dbReference>
<organism evidence="4 5">
    <name type="scientific">Streptococcus caprae</name>
    <dbReference type="NCBI Taxonomy" id="1640501"/>
    <lineage>
        <taxon>Bacteria</taxon>
        <taxon>Bacillati</taxon>
        <taxon>Bacillota</taxon>
        <taxon>Bacilli</taxon>
        <taxon>Lactobacillales</taxon>
        <taxon>Streptococcaceae</taxon>
        <taxon>Streptococcus</taxon>
    </lineage>
</organism>
<name>A0ABV8CXY4_9STRE</name>
<evidence type="ECO:0000256" key="1">
    <source>
        <dbReference type="SAM" id="Phobius"/>
    </source>
</evidence>
<keyword evidence="5" id="KW-1185">Reference proteome</keyword>
<dbReference type="PANTHER" id="PTHR40047:SF1">
    <property type="entry name" value="UPF0703 PROTEIN YCGQ"/>
    <property type="match status" value="1"/>
</dbReference>
<keyword evidence="1" id="KW-1133">Transmembrane helix</keyword>
<dbReference type="InterPro" id="IPR048447">
    <property type="entry name" value="DUF1980_C"/>
</dbReference>
<evidence type="ECO:0000313" key="4">
    <source>
        <dbReference type="EMBL" id="MFC3928686.1"/>
    </source>
</evidence>
<comment type="caution">
    <text evidence="4">The sequence shown here is derived from an EMBL/GenBank/DDBJ whole genome shotgun (WGS) entry which is preliminary data.</text>
</comment>
<evidence type="ECO:0000313" key="5">
    <source>
        <dbReference type="Proteomes" id="UP001595807"/>
    </source>
</evidence>
<feature type="domain" description="DUF1980" evidence="3">
    <location>
        <begin position="131"/>
        <end position="269"/>
    </location>
</feature>
<dbReference type="InterPro" id="IPR052955">
    <property type="entry name" value="UPF0703_membrane_permease"/>
</dbReference>
<dbReference type="Pfam" id="PF09323">
    <property type="entry name" value="DUF1980"/>
    <property type="match status" value="1"/>
</dbReference>
<feature type="transmembrane region" description="Helical" evidence="1">
    <location>
        <begin position="33"/>
        <end position="53"/>
    </location>
</feature>
<feature type="transmembrane region" description="Helical" evidence="1">
    <location>
        <begin position="74"/>
        <end position="91"/>
    </location>
</feature>
<protein>
    <submittedName>
        <fullName evidence="4">TIGR03943 family putative permease subunit</fullName>
    </submittedName>
</protein>
<dbReference type="RefSeq" id="WP_380427474.1">
    <property type="nucleotide sequence ID" value="NZ_JBHRZV010000051.1"/>
</dbReference>
<dbReference type="PANTHER" id="PTHR40047">
    <property type="entry name" value="UPF0703 PROTEIN YCGQ"/>
    <property type="match status" value="1"/>
</dbReference>
<dbReference type="InterPro" id="IPR048493">
    <property type="entry name" value="DUF1980_N"/>
</dbReference>
<dbReference type="Proteomes" id="UP001595807">
    <property type="component" value="Unassembled WGS sequence"/>
</dbReference>
<keyword evidence="1" id="KW-0472">Membrane</keyword>
<reference evidence="5" key="1">
    <citation type="journal article" date="2019" name="Int. J. Syst. Evol. Microbiol.">
        <title>The Global Catalogue of Microorganisms (GCM) 10K type strain sequencing project: providing services to taxonomists for standard genome sequencing and annotation.</title>
        <authorList>
            <consortium name="The Broad Institute Genomics Platform"/>
            <consortium name="The Broad Institute Genome Sequencing Center for Infectious Disease"/>
            <person name="Wu L."/>
            <person name="Ma J."/>
        </authorList>
    </citation>
    <scope>NUCLEOTIDE SEQUENCE [LARGE SCALE GENOMIC DNA]</scope>
    <source>
        <strain evidence="5">CCUG 67170</strain>
    </source>
</reference>